<feature type="transmembrane region" description="Helical" evidence="1">
    <location>
        <begin position="275"/>
        <end position="293"/>
    </location>
</feature>
<protein>
    <recommendedName>
        <fullName evidence="4">Multidrug ABC transporter permease</fullName>
    </recommendedName>
</protein>
<dbReference type="InterPro" id="IPR053046">
    <property type="entry name" value="ABC-5_transporter"/>
</dbReference>
<dbReference type="EMBL" id="MPTW01000003">
    <property type="protein sequence ID" value="OME72124.1"/>
    <property type="molecule type" value="Genomic_DNA"/>
</dbReference>
<keyword evidence="1" id="KW-0812">Transmembrane</keyword>
<name>A0A1R0ZKD0_9BACL</name>
<keyword evidence="1" id="KW-1133">Transmembrane helix</keyword>
<dbReference type="AlphaFoldDB" id="A0A1R0ZKD0"/>
<keyword evidence="1" id="KW-0472">Membrane</keyword>
<feature type="transmembrane region" description="Helical" evidence="1">
    <location>
        <begin position="299"/>
        <end position="321"/>
    </location>
</feature>
<feature type="transmembrane region" description="Helical" evidence="1">
    <location>
        <begin position="237"/>
        <end position="255"/>
    </location>
</feature>
<comment type="caution">
    <text evidence="2">The sequence shown here is derived from an EMBL/GenBank/DDBJ whole genome shotgun (WGS) entry which is preliminary data.</text>
</comment>
<feature type="transmembrane region" description="Helical" evidence="1">
    <location>
        <begin position="102"/>
        <end position="127"/>
    </location>
</feature>
<sequence length="676" mass="77849">MTRSRYYFNSSIIRQNFRQHGWIGIIYALGLLFALPLQLFMSIDPNAKPQEIDHLFRISGNVQALFIITIPVAAGLFLFRYLQAKSPSDLWHSLPLRREHLFTAHLTSGLTLLLVPVWLTAGVVAVVKRWSGNFYIFQGADIWQWCITVSILTLFLFCFSVFVGICTGQSILQGIIIYILLILPVVLISLINSHLVMYLYGYANANVNFRDSSLQMWSPFVHIVYYFTGKPFTNTELWIYGVLSLLFIGLSYLLYRKRNTEKAGQAIAFGYFNPLFKAGVMLCTMLISGNYFAQMKQQQMGWVISGYAIGAIIGYVAAEMIIRKTWQIMTRKVLAEFAVYAVMLGLLLYIPISSVTGYEARVPSGDKISGVYMGSNYRWYTPTDDLYTTTPYMGQDPFSDDKDYIEAVRKLHQAVIAVRPEHTSQQYAYEYFTIAYQLENGHKLVREYWIPNKGFESELKAVKDTEAYKYEKYNLALLDKDLDYMWVTNRNKKVAISDPQEISVLKEIIKREISNMSYEVQIDKDGKPDVANIQVEVKVKVKENSNQVSTDYGYYFPWKSSFHELEKWMNEKGYADKIRITAEDIQSAEIVKDDFMDKQTPKNPTSPEQRLVLAREKNRTVVTKDKALLTDILDHRFNYGVENGNYIVKLLYKEGYSDFVMLKASDMTPELKALLK</sequence>
<accession>A0A1R0ZKD0</accession>
<organism evidence="2 3">
    <name type="scientific">Paenibacillus odorifer</name>
    <dbReference type="NCBI Taxonomy" id="189426"/>
    <lineage>
        <taxon>Bacteria</taxon>
        <taxon>Bacillati</taxon>
        <taxon>Bacillota</taxon>
        <taxon>Bacilli</taxon>
        <taxon>Bacillales</taxon>
        <taxon>Paenibacillaceae</taxon>
        <taxon>Paenibacillus</taxon>
    </lineage>
</organism>
<feature type="transmembrane region" description="Helical" evidence="1">
    <location>
        <begin position="175"/>
        <end position="200"/>
    </location>
</feature>
<evidence type="ECO:0000313" key="3">
    <source>
        <dbReference type="Proteomes" id="UP000187425"/>
    </source>
</evidence>
<feature type="transmembrane region" description="Helical" evidence="1">
    <location>
        <begin position="333"/>
        <end position="352"/>
    </location>
</feature>
<evidence type="ECO:0000256" key="1">
    <source>
        <dbReference type="SAM" id="Phobius"/>
    </source>
</evidence>
<feature type="transmembrane region" description="Helical" evidence="1">
    <location>
        <begin position="21"/>
        <end position="43"/>
    </location>
</feature>
<dbReference type="PANTHER" id="PTHR39177">
    <property type="entry name" value="ABC TRANSPORTER PERMEASE YTRC-RELATED"/>
    <property type="match status" value="1"/>
</dbReference>
<dbReference type="RefSeq" id="WP_076283876.1">
    <property type="nucleotide sequence ID" value="NZ_MPTW01000003.1"/>
</dbReference>
<feature type="transmembrane region" description="Helical" evidence="1">
    <location>
        <begin position="63"/>
        <end position="82"/>
    </location>
</feature>
<feature type="transmembrane region" description="Helical" evidence="1">
    <location>
        <begin position="142"/>
        <end position="163"/>
    </location>
</feature>
<dbReference type="OrthoDB" id="1706490at2"/>
<gene>
    <name evidence="2" type="ORF">BSK65_07035</name>
</gene>
<reference evidence="2 3" key="1">
    <citation type="submission" date="2016-11" db="EMBL/GenBank/DDBJ databases">
        <title>Paenibacillus species isolates.</title>
        <authorList>
            <person name="Beno S.M."/>
        </authorList>
    </citation>
    <scope>NUCLEOTIDE SEQUENCE [LARGE SCALE GENOMIC DNA]</scope>
    <source>
        <strain evidence="2 3">FSL H7-0443</strain>
    </source>
</reference>
<proteinExistence type="predicted"/>
<evidence type="ECO:0008006" key="4">
    <source>
        <dbReference type="Google" id="ProtNLM"/>
    </source>
</evidence>
<evidence type="ECO:0000313" key="2">
    <source>
        <dbReference type="EMBL" id="OME72124.1"/>
    </source>
</evidence>
<dbReference type="PANTHER" id="PTHR39177:SF1">
    <property type="entry name" value="ABC TRANSPORTER PERMEASE YTRC-RELATED"/>
    <property type="match status" value="1"/>
</dbReference>
<dbReference type="Proteomes" id="UP000187425">
    <property type="component" value="Unassembled WGS sequence"/>
</dbReference>